<proteinExistence type="predicted"/>
<feature type="chain" id="PRO_5040441142" description="Domain of unknown function DX domain-containing protein" evidence="2">
    <location>
        <begin position="26"/>
        <end position="205"/>
    </location>
</feature>
<keyword evidence="2" id="KW-0732">Signal</keyword>
<protein>
    <recommendedName>
        <fullName evidence="3">Domain of unknown function DX domain-containing protein</fullName>
    </recommendedName>
</protein>
<gene>
    <name evidence="4" type="ORF">CAMP_LOCUS9705</name>
</gene>
<sequence length="205" mass="22598">MKTTTFLIFLIGFPIYVHMLSVCEGTYIDADLQGACSNPGSKCTTKFDQVGECKNILFAFGGPACCNNDQDSDDFQTNEKCDDSKKTNYRRLYCKKGYVFHVGDKNYKANKGSSKDCDFNSDCDAGSYCVLVNTNPTIRKCYDIDTEEASAFVVIIVIIVILLIIGAIVASIIVCCCCCRKRKNGNGNAGYDQQNQARQSPTTTH</sequence>
<organism evidence="4 5">
    <name type="scientific">Caenorhabditis angaria</name>
    <dbReference type="NCBI Taxonomy" id="860376"/>
    <lineage>
        <taxon>Eukaryota</taxon>
        <taxon>Metazoa</taxon>
        <taxon>Ecdysozoa</taxon>
        <taxon>Nematoda</taxon>
        <taxon>Chromadorea</taxon>
        <taxon>Rhabditida</taxon>
        <taxon>Rhabditina</taxon>
        <taxon>Rhabditomorpha</taxon>
        <taxon>Rhabditoidea</taxon>
        <taxon>Rhabditidae</taxon>
        <taxon>Peloderinae</taxon>
        <taxon>Caenorhabditis</taxon>
    </lineage>
</organism>
<feature type="domain" description="Domain of unknown function DX" evidence="3">
    <location>
        <begin position="75"/>
        <end position="143"/>
    </location>
</feature>
<evidence type="ECO:0000256" key="1">
    <source>
        <dbReference type="SAM" id="Phobius"/>
    </source>
</evidence>
<feature type="signal peptide" evidence="2">
    <location>
        <begin position="1"/>
        <end position="25"/>
    </location>
</feature>
<dbReference type="Pfam" id="PF01666">
    <property type="entry name" value="DX"/>
    <property type="match status" value="1"/>
</dbReference>
<evidence type="ECO:0000313" key="4">
    <source>
        <dbReference type="EMBL" id="CAI5447068.1"/>
    </source>
</evidence>
<keyword evidence="1" id="KW-0472">Membrane</keyword>
<reference evidence="4" key="1">
    <citation type="submission" date="2022-11" db="EMBL/GenBank/DDBJ databases">
        <authorList>
            <person name="Kikuchi T."/>
        </authorList>
    </citation>
    <scope>NUCLEOTIDE SEQUENCE</scope>
    <source>
        <strain evidence="4">PS1010</strain>
    </source>
</reference>
<evidence type="ECO:0000313" key="5">
    <source>
        <dbReference type="Proteomes" id="UP001152747"/>
    </source>
</evidence>
<dbReference type="EMBL" id="CANHGI010000004">
    <property type="protein sequence ID" value="CAI5447068.1"/>
    <property type="molecule type" value="Genomic_DNA"/>
</dbReference>
<keyword evidence="5" id="KW-1185">Reference proteome</keyword>
<evidence type="ECO:0000256" key="2">
    <source>
        <dbReference type="SAM" id="SignalP"/>
    </source>
</evidence>
<keyword evidence="1" id="KW-0812">Transmembrane</keyword>
<dbReference type="AlphaFoldDB" id="A0A9P1N230"/>
<name>A0A9P1N230_9PELO</name>
<comment type="caution">
    <text evidence="4">The sequence shown here is derived from an EMBL/GenBank/DDBJ whole genome shotgun (WGS) entry which is preliminary data.</text>
</comment>
<keyword evidence="1" id="KW-1133">Transmembrane helix</keyword>
<accession>A0A9P1N230</accession>
<dbReference type="InterPro" id="IPR002593">
    <property type="entry name" value="DX"/>
</dbReference>
<evidence type="ECO:0000259" key="3">
    <source>
        <dbReference type="Pfam" id="PF01666"/>
    </source>
</evidence>
<dbReference type="Proteomes" id="UP001152747">
    <property type="component" value="Unassembled WGS sequence"/>
</dbReference>
<feature type="transmembrane region" description="Helical" evidence="1">
    <location>
        <begin position="151"/>
        <end position="179"/>
    </location>
</feature>